<dbReference type="Pfam" id="PF05973">
    <property type="entry name" value="Gp49"/>
    <property type="match status" value="1"/>
</dbReference>
<keyword evidence="2" id="KW-1185">Reference proteome</keyword>
<evidence type="ECO:0000313" key="2">
    <source>
        <dbReference type="Proteomes" id="UP001596157"/>
    </source>
</evidence>
<comment type="caution">
    <text evidence="1">The sequence shown here is derived from an EMBL/GenBank/DDBJ whole genome shotgun (WGS) entry which is preliminary data.</text>
</comment>
<sequence length="153" mass="18031">MPRSFVFGVSAAARKEFWIVSKQNRRQGKIANSSGDVRPPWNWWRSSLNARPKAKEEFDALPDRPRAQLWKKVERFLAEESRRKEVDHLGGGIMEIRHRDGNNHFRVLFFRWCDRYIALTAFYKNQQKTPPVDLNRAKERMKSWRNTFGPGGG</sequence>
<dbReference type="InterPro" id="IPR009241">
    <property type="entry name" value="HigB-like"/>
</dbReference>
<accession>A0ABW0EX52</accession>
<dbReference type="EMBL" id="JBHSKF010000019">
    <property type="protein sequence ID" value="MFC5290938.1"/>
    <property type="molecule type" value="Genomic_DNA"/>
</dbReference>
<protein>
    <submittedName>
        <fullName evidence="1">Type II toxin-antitoxin system RelE/ParE family toxin</fullName>
    </submittedName>
</protein>
<evidence type="ECO:0000313" key="1">
    <source>
        <dbReference type="EMBL" id="MFC5290938.1"/>
    </source>
</evidence>
<dbReference type="RefSeq" id="WP_378250837.1">
    <property type="nucleotide sequence ID" value="NZ_JBHSKF010000019.1"/>
</dbReference>
<dbReference type="Proteomes" id="UP001596157">
    <property type="component" value="Unassembled WGS sequence"/>
</dbReference>
<organism evidence="1 2">
    <name type="scientific">Actinokineospora guangxiensis</name>
    <dbReference type="NCBI Taxonomy" id="1490288"/>
    <lineage>
        <taxon>Bacteria</taxon>
        <taxon>Bacillati</taxon>
        <taxon>Actinomycetota</taxon>
        <taxon>Actinomycetes</taxon>
        <taxon>Pseudonocardiales</taxon>
        <taxon>Pseudonocardiaceae</taxon>
        <taxon>Actinokineospora</taxon>
    </lineage>
</organism>
<gene>
    <name evidence="1" type="ORF">ACFPM7_28140</name>
</gene>
<name>A0ABW0EX52_9PSEU</name>
<proteinExistence type="predicted"/>
<reference evidence="2" key="1">
    <citation type="journal article" date="2019" name="Int. J. Syst. Evol. Microbiol.">
        <title>The Global Catalogue of Microorganisms (GCM) 10K type strain sequencing project: providing services to taxonomists for standard genome sequencing and annotation.</title>
        <authorList>
            <consortium name="The Broad Institute Genomics Platform"/>
            <consortium name="The Broad Institute Genome Sequencing Center for Infectious Disease"/>
            <person name="Wu L."/>
            <person name="Ma J."/>
        </authorList>
    </citation>
    <scope>NUCLEOTIDE SEQUENCE [LARGE SCALE GENOMIC DNA]</scope>
    <source>
        <strain evidence="2">CCUG 59778</strain>
    </source>
</reference>